<evidence type="ECO:0000256" key="10">
    <source>
        <dbReference type="SAM" id="MobiDB-lite"/>
    </source>
</evidence>
<evidence type="ECO:0000256" key="8">
    <source>
        <dbReference type="ARBA" id="ARBA00047591"/>
    </source>
</evidence>
<feature type="region of interest" description="Disordered" evidence="10">
    <location>
        <begin position="442"/>
        <end position="468"/>
    </location>
</feature>
<evidence type="ECO:0000313" key="15">
    <source>
        <dbReference type="EMBL" id="PKI82435.1"/>
    </source>
</evidence>
<evidence type="ECO:0000259" key="12">
    <source>
        <dbReference type="Pfam" id="PF00675"/>
    </source>
</evidence>
<evidence type="ECO:0000313" key="16">
    <source>
        <dbReference type="Proteomes" id="UP000232875"/>
    </source>
</evidence>
<dbReference type="Gene3D" id="3.30.830.10">
    <property type="entry name" value="Metalloenzyme, LuxS/M16 peptidase-like"/>
    <property type="match status" value="2"/>
</dbReference>
<dbReference type="Pfam" id="PF05193">
    <property type="entry name" value="Peptidase_M16_C"/>
    <property type="match status" value="1"/>
</dbReference>
<dbReference type="EMBL" id="KZ454995">
    <property type="protein sequence ID" value="PKI82435.1"/>
    <property type="molecule type" value="Genomic_DNA"/>
</dbReference>
<feature type="domain" description="Serine aminopeptidase S33" evidence="14">
    <location>
        <begin position="101"/>
        <end position="354"/>
    </location>
</feature>
<evidence type="ECO:0000256" key="4">
    <source>
        <dbReference type="ARBA" id="ARBA00022946"/>
    </source>
</evidence>
<name>A0A2N1J7A0_9BASI</name>
<reference evidence="15 16" key="1">
    <citation type="submission" date="2017-10" db="EMBL/GenBank/DDBJ databases">
        <title>A novel species of cold-tolerant Malassezia isolated from bats.</title>
        <authorList>
            <person name="Lorch J.M."/>
            <person name="Palmer J.M."/>
            <person name="Vanderwolf K.J."/>
            <person name="Schmidt K.Z."/>
            <person name="Verant M.L."/>
            <person name="Weller T.J."/>
            <person name="Blehert D.S."/>
        </authorList>
    </citation>
    <scope>NUCLEOTIDE SEQUENCE [LARGE SCALE GENOMIC DNA]</scope>
    <source>
        <strain evidence="15 16">NWHC:44797-103</strain>
    </source>
</reference>
<feature type="domain" description="Peptidase M16 N-terminal" evidence="12">
    <location>
        <begin position="518"/>
        <end position="656"/>
    </location>
</feature>
<evidence type="ECO:0000256" key="2">
    <source>
        <dbReference type="ARBA" id="ARBA00004305"/>
    </source>
</evidence>
<comment type="catalytic activity">
    <reaction evidence="9">
        <text>a monoacylglycerol + H2O = glycerol + a fatty acid + H(+)</text>
        <dbReference type="Rhea" id="RHEA:15245"/>
        <dbReference type="ChEBI" id="CHEBI:15377"/>
        <dbReference type="ChEBI" id="CHEBI:15378"/>
        <dbReference type="ChEBI" id="CHEBI:17408"/>
        <dbReference type="ChEBI" id="CHEBI:17754"/>
        <dbReference type="ChEBI" id="CHEBI:28868"/>
    </reaction>
</comment>
<dbReference type="OrthoDB" id="277191at2759"/>
<dbReference type="Pfam" id="PF12146">
    <property type="entry name" value="Hydrolase_4"/>
    <property type="match status" value="1"/>
</dbReference>
<dbReference type="InterPro" id="IPR011249">
    <property type="entry name" value="Metalloenz_LuxS/M16"/>
</dbReference>
<comment type="subcellular location">
    <subcellularLocation>
        <location evidence="2">Mitochondrion matrix</location>
    </subcellularLocation>
</comment>
<evidence type="ECO:0000256" key="1">
    <source>
        <dbReference type="ARBA" id="ARBA00002123"/>
    </source>
</evidence>
<dbReference type="InterPro" id="IPR050361">
    <property type="entry name" value="MPP/UQCRC_Complex"/>
</dbReference>
<keyword evidence="4" id="KW-0809">Transit peptide</keyword>
<dbReference type="SUPFAM" id="SSF63411">
    <property type="entry name" value="LuxS/MPP-like metallohydrolase"/>
    <property type="match status" value="2"/>
</dbReference>
<evidence type="ECO:0000256" key="9">
    <source>
        <dbReference type="ARBA" id="ARBA00048461"/>
    </source>
</evidence>
<evidence type="ECO:0000256" key="7">
    <source>
        <dbReference type="ARBA" id="ARBA00032315"/>
    </source>
</evidence>
<dbReference type="Proteomes" id="UP000232875">
    <property type="component" value="Unassembled WGS sequence"/>
</dbReference>
<evidence type="ECO:0000256" key="3">
    <source>
        <dbReference type="ARBA" id="ARBA00007261"/>
    </source>
</evidence>
<evidence type="ECO:0000259" key="13">
    <source>
        <dbReference type="Pfam" id="PF05193"/>
    </source>
</evidence>
<protein>
    <recommendedName>
        <fullName evidence="6">Alpha-MPP</fullName>
    </recommendedName>
    <alternativeName>
        <fullName evidence="7">Inactive zinc metalloprotease alpha</fullName>
    </alternativeName>
</protein>
<sequence>MEEDTVQQHNVIVRFFKTLWRIIWEIWLDPFLLWANLYEPADRTYGRWDIPFSPMEKRLHANPDVTVNFYKVMMPNNKDWVWYQVWEDKLAQRATGRVADMVFCHGTGVHSGTLASHSRRYLDAGYRLIVPDLPSHGYSTGTHVYQRKMIGYVSGVHQVIVDVARRDDEQSGMRIPKQERRKTFLLGLSFGGLVAILYPIYYPASVRDSTTDMDEVPVDGVVAVGPIVNWSRNDVKTPILMYIVGYFVSIFHASRMELFVPHKKAVDKDPKVYKQLIDTDKRSHRGAFRVGHLFCIRDAVEDTLKYGPDFTMPIYIQHGLQDRVVEVGSSVNFLRLIASKDKKMTVYPVCQHVIYRKAKTEEEDAAGRIAVLEDNIEWMNARCPGHGHIDRGVSFSSEYDIGQQDTSGLGTPIDPKLAKPDAVVTETISKLTGEANARSSAVLEKTGLVDRTNKKDKRRNKTRPTAEDEDWSDIKRVYREEWQCGEEYRPTSRTFTHSAPAPPNASNVQITTLPNKVRVASEATPGHFSSVGVYVDTGSRFERPWVPGESGVSHLMDRMAFKQDIQSIGGNVMCSSSRETIMYQSSVFNQDVPTVLSIFAETIRHPLLSPNELAAQREAAAWEVSEIWNKPEMILPELVHAVAYKDNTLGNPLLVPMESLEVVTTENLRTFMDAWYRPDRIVAAGVGMPHEVLVEHTQRLFGDMPLPAPGSPGTDPIFAQLAGAHARYTGGELYIPKHDAEYTHMYVAFEGLSIHDDDIYALATLQMLLGGGGSFSAGGPGKGMYSRLYTNVLNQYHGVDHCAAFHHCYNDSGLFGISASVEPGFAQSIPYIIARELELCTSSKYRGGVSTQELERAKNQLKSSLVMALESRLVEVEDLGRQVQVHHRKVPVHEMCCRVDEVDMKTLHRVASRVLMTQKHATVVAQGNLDGMVDVRALLASRGMGTAG</sequence>
<comment type="catalytic activity">
    <reaction evidence="8">
        <text>a diacylglycerol + H2O = a monoacylglycerol + a fatty acid + H(+)</text>
        <dbReference type="Rhea" id="RHEA:32731"/>
        <dbReference type="ChEBI" id="CHEBI:15377"/>
        <dbReference type="ChEBI" id="CHEBI:15378"/>
        <dbReference type="ChEBI" id="CHEBI:17408"/>
        <dbReference type="ChEBI" id="CHEBI:18035"/>
        <dbReference type="ChEBI" id="CHEBI:28868"/>
    </reaction>
</comment>
<feature type="domain" description="Peptidase M16 C-terminal" evidence="13">
    <location>
        <begin position="663"/>
        <end position="861"/>
    </location>
</feature>
<dbReference type="PANTHER" id="PTHR11851">
    <property type="entry name" value="METALLOPROTEASE"/>
    <property type="match status" value="1"/>
</dbReference>
<dbReference type="GO" id="GO:0006627">
    <property type="term" value="P:protein processing involved in protein targeting to mitochondrion"/>
    <property type="evidence" value="ECO:0007669"/>
    <property type="project" value="TreeGrafter"/>
</dbReference>
<dbReference type="AlphaFoldDB" id="A0A2N1J7A0"/>
<dbReference type="SUPFAM" id="SSF53474">
    <property type="entry name" value="alpha/beta-Hydrolases"/>
    <property type="match status" value="1"/>
</dbReference>
<organism evidence="15 16">
    <name type="scientific">Malassezia vespertilionis</name>
    <dbReference type="NCBI Taxonomy" id="2020962"/>
    <lineage>
        <taxon>Eukaryota</taxon>
        <taxon>Fungi</taxon>
        <taxon>Dikarya</taxon>
        <taxon>Basidiomycota</taxon>
        <taxon>Ustilaginomycotina</taxon>
        <taxon>Malasseziomycetes</taxon>
        <taxon>Malasseziales</taxon>
        <taxon>Malasseziaceae</taxon>
        <taxon>Malassezia</taxon>
    </lineage>
</organism>
<comment type="similarity">
    <text evidence="3">Belongs to the peptidase M16 family.</text>
</comment>
<evidence type="ECO:0000259" key="14">
    <source>
        <dbReference type="Pfam" id="PF12146"/>
    </source>
</evidence>
<keyword evidence="11" id="KW-0812">Transmembrane</keyword>
<keyword evidence="11" id="KW-0472">Membrane</keyword>
<keyword evidence="11" id="KW-1133">Transmembrane helix</keyword>
<dbReference type="InterPro" id="IPR011765">
    <property type="entry name" value="Pept_M16_N"/>
</dbReference>
<dbReference type="STRING" id="2020962.A0A2N1J7A0"/>
<comment type="function">
    <text evidence="1">Substrate recognition and binding subunit of the essential mitochondrial processing protease (MPP), which cleaves the mitochondrial sequence off newly imported precursors proteins.</text>
</comment>
<proteinExistence type="inferred from homology"/>
<gene>
    <name evidence="15" type="primary">MAS2</name>
    <name evidence="15" type="ORF">MVES_003666</name>
</gene>
<evidence type="ECO:0000256" key="11">
    <source>
        <dbReference type="SAM" id="Phobius"/>
    </source>
</evidence>
<dbReference type="GO" id="GO:0005759">
    <property type="term" value="C:mitochondrial matrix"/>
    <property type="evidence" value="ECO:0007669"/>
    <property type="project" value="UniProtKB-SubCell"/>
</dbReference>
<dbReference type="Pfam" id="PF00675">
    <property type="entry name" value="Peptidase_M16"/>
    <property type="match status" value="1"/>
</dbReference>
<dbReference type="PANTHER" id="PTHR11851:SF49">
    <property type="entry name" value="MITOCHONDRIAL-PROCESSING PEPTIDASE SUBUNIT ALPHA"/>
    <property type="match status" value="1"/>
</dbReference>
<accession>A0A2N1J7A0</accession>
<keyword evidence="16" id="KW-1185">Reference proteome</keyword>
<dbReference type="InterPro" id="IPR022742">
    <property type="entry name" value="Hydrolase_4"/>
</dbReference>
<dbReference type="Gene3D" id="3.40.50.1820">
    <property type="entry name" value="alpha/beta hydrolase"/>
    <property type="match status" value="1"/>
</dbReference>
<evidence type="ECO:0000256" key="6">
    <source>
        <dbReference type="ARBA" id="ARBA00030006"/>
    </source>
</evidence>
<dbReference type="InterPro" id="IPR007863">
    <property type="entry name" value="Peptidase_M16_C"/>
</dbReference>
<dbReference type="FunFam" id="3.30.830.10:FF:000023">
    <property type="entry name" value="Mitochondrial processing peptidase alpha subunit"/>
    <property type="match status" value="1"/>
</dbReference>
<evidence type="ECO:0000256" key="5">
    <source>
        <dbReference type="ARBA" id="ARBA00023128"/>
    </source>
</evidence>
<keyword evidence="5" id="KW-0496">Mitochondrion</keyword>
<feature type="transmembrane region" description="Helical" evidence="11">
    <location>
        <begin position="183"/>
        <end position="201"/>
    </location>
</feature>
<dbReference type="GO" id="GO:0046872">
    <property type="term" value="F:metal ion binding"/>
    <property type="evidence" value="ECO:0007669"/>
    <property type="project" value="InterPro"/>
</dbReference>
<dbReference type="InterPro" id="IPR029058">
    <property type="entry name" value="AB_hydrolase_fold"/>
</dbReference>